<evidence type="ECO:0000313" key="3">
    <source>
        <dbReference type="EMBL" id="MDO3382466.1"/>
    </source>
</evidence>
<reference evidence="3" key="1">
    <citation type="submission" date="2023-07" db="EMBL/GenBank/DDBJ databases">
        <title>Gilvimarinus algae sp. nov., isolated from the surface of Kelp.</title>
        <authorList>
            <person name="Sun Y.Y."/>
            <person name="Gong Y."/>
            <person name="Du Z.J."/>
        </authorList>
    </citation>
    <scope>NUCLEOTIDE SEQUENCE</scope>
    <source>
        <strain evidence="3">SDUM040014</strain>
    </source>
</reference>
<dbReference type="RefSeq" id="WP_302712734.1">
    <property type="nucleotide sequence ID" value="NZ_JAULRT010000052.1"/>
</dbReference>
<sequence>MELSDKIWWTRKSKIQTEKRLLSNSLQSQFLLLWYSFLSVSASVYNLKFPAAESMQIVWIATSIWVLVISGYITGLSFKERASLIKESYQALQKLYELSKLPSSDQVELLEEYEKTLNLCENHKEIDYYTALCQEYLLASKGSKNDDIKSRLNRLPTPYVWISWFSNKLMRITILSFFYALPVATFVFFK</sequence>
<protein>
    <submittedName>
        <fullName evidence="3">SLATT domain-containing protein</fullName>
    </submittedName>
</protein>
<keyword evidence="1" id="KW-1133">Transmembrane helix</keyword>
<name>A0ABT8TIG0_9GAMM</name>
<proteinExistence type="predicted"/>
<keyword evidence="1" id="KW-0472">Membrane</keyword>
<evidence type="ECO:0000313" key="4">
    <source>
        <dbReference type="Proteomes" id="UP001168380"/>
    </source>
</evidence>
<dbReference type="EMBL" id="JAULRT010000052">
    <property type="protein sequence ID" value="MDO3382466.1"/>
    <property type="molecule type" value="Genomic_DNA"/>
</dbReference>
<evidence type="ECO:0000256" key="1">
    <source>
        <dbReference type="SAM" id="Phobius"/>
    </source>
</evidence>
<accession>A0ABT8TIG0</accession>
<dbReference type="Proteomes" id="UP001168380">
    <property type="component" value="Unassembled WGS sequence"/>
</dbReference>
<dbReference type="Pfam" id="PF18160">
    <property type="entry name" value="SLATT_5"/>
    <property type="match status" value="1"/>
</dbReference>
<dbReference type="NCBIfam" id="NF033631">
    <property type="entry name" value="SLATT_5"/>
    <property type="match status" value="1"/>
</dbReference>
<feature type="domain" description="SMODS and SLOG-associating 2TM effector" evidence="2">
    <location>
        <begin position="2"/>
        <end position="157"/>
    </location>
</feature>
<feature type="transmembrane region" description="Helical" evidence="1">
    <location>
        <begin position="21"/>
        <end position="45"/>
    </location>
</feature>
<comment type="caution">
    <text evidence="3">The sequence shown here is derived from an EMBL/GenBank/DDBJ whole genome shotgun (WGS) entry which is preliminary data.</text>
</comment>
<organism evidence="3 4">
    <name type="scientific">Gilvimarinus algae</name>
    <dbReference type="NCBI Taxonomy" id="3058037"/>
    <lineage>
        <taxon>Bacteria</taxon>
        <taxon>Pseudomonadati</taxon>
        <taxon>Pseudomonadota</taxon>
        <taxon>Gammaproteobacteria</taxon>
        <taxon>Cellvibrionales</taxon>
        <taxon>Cellvibrionaceae</taxon>
        <taxon>Gilvimarinus</taxon>
    </lineage>
</organism>
<feature type="transmembrane region" description="Helical" evidence="1">
    <location>
        <begin position="169"/>
        <end position="189"/>
    </location>
</feature>
<keyword evidence="4" id="KW-1185">Reference proteome</keyword>
<gene>
    <name evidence="3" type="ORF">QWI16_09790</name>
</gene>
<dbReference type="InterPro" id="IPR041115">
    <property type="entry name" value="SLATT_5"/>
</dbReference>
<keyword evidence="1" id="KW-0812">Transmembrane</keyword>
<evidence type="ECO:0000259" key="2">
    <source>
        <dbReference type="Pfam" id="PF18160"/>
    </source>
</evidence>
<feature type="transmembrane region" description="Helical" evidence="1">
    <location>
        <begin position="57"/>
        <end position="78"/>
    </location>
</feature>